<reference evidence="4 5" key="1">
    <citation type="submission" date="2018-11" db="EMBL/GenBank/DDBJ databases">
        <title>Genome sequence of strain 7197.</title>
        <authorList>
            <person name="Gao J."/>
            <person name="Sun J."/>
        </authorList>
    </citation>
    <scope>NUCLEOTIDE SEQUENCE [LARGE SCALE GENOMIC DNA]</scope>
    <source>
        <strain evidence="4 5">7197</strain>
    </source>
</reference>
<feature type="region of interest" description="Disordered" evidence="1">
    <location>
        <begin position="306"/>
        <end position="355"/>
    </location>
</feature>
<keyword evidence="5" id="KW-1185">Reference proteome</keyword>
<dbReference type="InterPro" id="IPR027051">
    <property type="entry name" value="XdhC_Rossmann_dom"/>
</dbReference>
<name>A0A3N9PTL1_9BACL</name>
<evidence type="ECO:0000313" key="4">
    <source>
        <dbReference type="EMBL" id="RQW09742.1"/>
    </source>
</evidence>
<dbReference type="PANTHER" id="PTHR30388">
    <property type="entry name" value="ALDEHYDE OXIDOREDUCTASE MOLYBDENUM COFACTOR ASSEMBLY PROTEIN"/>
    <property type="match status" value="1"/>
</dbReference>
<sequence length="355" mass="38550">MSAYDIAAHIKRNDLPAVLATLISVEGHSYRKAGSAMLFHDGGTIGSLSPGCLESDLQLRTGEVWDSGMPETVEYDMLSPDDFSWGEAVGCGGKIKVVLEPVKDDLRKLLVEAHDRMASGQSAILRRSRAGGSYAYSLEPAAGAQETQSAGGGSEASFITLLVPKPRLILFGPGHDSRPIADLAFRTGFRIAVADWREASVKNELPAEERVICSPQEAAERLRIGRNDYVLICSHQFQRDRMFLERVIEHEPHYIGIIGSTARIGLLLEGLGVPETLHAPVGLPIRGEGPEEIAVSIVAEMIQVRRAGSRKQPKGADNVESSRNLPGGRAEQQDGHPQGFSETDAGRRAWERRAQ</sequence>
<evidence type="ECO:0000256" key="1">
    <source>
        <dbReference type="SAM" id="MobiDB-lite"/>
    </source>
</evidence>
<feature type="domain" description="XdhC- CoxI" evidence="2">
    <location>
        <begin position="14"/>
        <end position="76"/>
    </location>
</feature>
<dbReference type="Pfam" id="PF13478">
    <property type="entry name" value="XdhC_C"/>
    <property type="match status" value="1"/>
</dbReference>
<gene>
    <name evidence="4" type="ORF">EH198_18400</name>
</gene>
<dbReference type="Pfam" id="PF02625">
    <property type="entry name" value="XdhC_CoxI"/>
    <property type="match status" value="1"/>
</dbReference>
<accession>A0A3N9PTL1</accession>
<dbReference type="AlphaFoldDB" id="A0A3N9PTL1"/>
<comment type="caution">
    <text evidence="4">The sequence shown here is derived from an EMBL/GenBank/DDBJ whole genome shotgun (WGS) entry which is preliminary data.</text>
</comment>
<dbReference type="Gene3D" id="3.40.50.720">
    <property type="entry name" value="NAD(P)-binding Rossmann-like Domain"/>
    <property type="match status" value="1"/>
</dbReference>
<dbReference type="OrthoDB" id="9773039at2"/>
<dbReference type="Proteomes" id="UP000282529">
    <property type="component" value="Unassembled WGS sequence"/>
</dbReference>
<dbReference type="InterPro" id="IPR052698">
    <property type="entry name" value="MoCofactor_Util/Proc"/>
</dbReference>
<feature type="compositionally biased region" description="Basic and acidic residues" evidence="1">
    <location>
        <begin position="344"/>
        <end position="355"/>
    </location>
</feature>
<organism evidence="4 5">
    <name type="scientific">Paenibacillus rhizophilus</name>
    <dbReference type="NCBI Taxonomy" id="1850366"/>
    <lineage>
        <taxon>Bacteria</taxon>
        <taxon>Bacillati</taxon>
        <taxon>Bacillota</taxon>
        <taxon>Bacilli</taxon>
        <taxon>Bacillales</taxon>
        <taxon>Paenibacillaceae</taxon>
        <taxon>Paenibacillus</taxon>
    </lineage>
</organism>
<dbReference type="EMBL" id="RQPI01000012">
    <property type="protein sequence ID" value="RQW09742.1"/>
    <property type="molecule type" value="Genomic_DNA"/>
</dbReference>
<proteinExistence type="predicted"/>
<feature type="domain" description="XdhC Rossmann" evidence="3">
    <location>
        <begin position="168"/>
        <end position="301"/>
    </location>
</feature>
<dbReference type="RefSeq" id="WP_124696974.1">
    <property type="nucleotide sequence ID" value="NZ_JBHUFE010000026.1"/>
</dbReference>
<dbReference type="InterPro" id="IPR003777">
    <property type="entry name" value="XdhC_CoxI"/>
</dbReference>
<protein>
    <submittedName>
        <fullName evidence="4">XdhC family protein</fullName>
    </submittedName>
</protein>
<evidence type="ECO:0000259" key="3">
    <source>
        <dbReference type="Pfam" id="PF13478"/>
    </source>
</evidence>
<evidence type="ECO:0000313" key="5">
    <source>
        <dbReference type="Proteomes" id="UP000282529"/>
    </source>
</evidence>
<dbReference type="PANTHER" id="PTHR30388:SF6">
    <property type="entry name" value="XANTHINE DEHYDROGENASE SUBUNIT A-RELATED"/>
    <property type="match status" value="1"/>
</dbReference>
<evidence type="ECO:0000259" key="2">
    <source>
        <dbReference type="Pfam" id="PF02625"/>
    </source>
</evidence>